<name>A0ABX9PSR0_9GAMM</name>
<reference evidence="1 2" key="1">
    <citation type="submission" date="2017-08" db="EMBL/GenBank/DDBJ databases">
        <title>Comparative genomics of bacteria isolated from necrotic lesions of AOD affected trees.</title>
        <authorList>
            <person name="Doonan J."/>
            <person name="Denman S."/>
            <person name="Mcdonald J.E."/>
        </authorList>
    </citation>
    <scope>NUCLEOTIDE SEQUENCE [LARGE SCALE GENOMIC DNA]</scope>
    <source>
        <strain evidence="1 2">CIP 105588</strain>
    </source>
</reference>
<accession>A0ABX9PSR0</accession>
<comment type="caution">
    <text evidence="1">The sequence shown here is derived from an EMBL/GenBank/DDBJ whole genome shotgun (WGS) entry which is preliminary data.</text>
</comment>
<proteinExistence type="predicted"/>
<evidence type="ECO:0000313" key="1">
    <source>
        <dbReference type="EMBL" id="RKF68064.1"/>
    </source>
</evidence>
<keyword evidence="2" id="KW-1185">Reference proteome</keyword>
<gene>
    <name evidence="1" type="ORF">CKQ54_06660</name>
</gene>
<organism evidence="1 2">
    <name type="scientific">Rahnella variigena</name>
    <dbReference type="NCBI Taxonomy" id="574964"/>
    <lineage>
        <taxon>Bacteria</taxon>
        <taxon>Pseudomonadati</taxon>
        <taxon>Pseudomonadota</taxon>
        <taxon>Gammaproteobacteria</taxon>
        <taxon>Enterobacterales</taxon>
        <taxon>Yersiniaceae</taxon>
        <taxon>Rahnella</taxon>
    </lineage>
</organism>
<dbReference type="Proteomes" id="UP000284853">
    <property type="component" value="Unassembled WGS sequence"/>
</dbReference>
<dbReference type="EMBL" id="NSDJ01000001">
    <property type="protein sequence ID" value="RKF68064.1"/>
    <property type="molecule type" value="Genomic_DNA"/>
</dbReference>
<evidence type="ECO:0000313" key="2">
    <source>
        <dbReference type="Proteomes" id="UP000284853"/>
    </source>
</evidence>
<protein>
    <submittedName>
        <fullName evidence="1">Uncharacterized protein</fullName>
    </submittedName>
</protein>
<sequence>MHYLSLRQQEQKYADIADMFALFLNNILSDGALKDGGKIAKVSDKVTEVLEWQSLCRLLHDYANGVFRDFLVSFAHQVPVPSAG</sequence>